<reference evidence="2" key="1">
    <citation type="submission" date="2017-05" db="EMBL/GenBank/DDBJ databases">
        <authorList>
            <person name="Sung H."/>
        </authorList>
    </citation>
    <scope>NUCLEOTIDE SEQUENCE [LARGE SCALE GENOMIC DNA]</scope>
    <source>
        <strain evidence="2">AR23208</strain>
    </source>
</reference>
<accession>A0A1Y0ITH6</accession>
<dbReference type="NCBIfam" id="NF047389">
    <property type="entry name" value="ATPase_Sll1717"/>
    <property type="match status" value="1"/>
</dbReference>
<keyword evidence="2" id="KW-1185">Reference proteome</keyword>
<dbReference type="KEGG" id="tum:CBW65_20525"/>
<dbReference type="Proteomes" id="UP000195437">
    <property type="component" value="Chromosome"/>
</dbReference>
<protein>
    <recommendedName>
        <fullName evidence="3">KAP NTPase domain-containing protein</fullName>
    </recommendedName>
</protein>
<gene>
    <name evidence="1" type="ORF">CBW65_20525</name>
</gene>
<evidence type="ECO:0000313" key="1">
    <source>
        <dbReference type="EMBL" id="ARU63096.1"/>
    </source>
</evidence>
<evidence type="ECO:0008006" key="3">
    <source>
        <dbReference type="Google" id="ProtNLM"/>
    </source>
</evidence>
<proteinExistence type="predicted"/>
<dbReference type="RefSeq" id="WP_087458443.1">
    <property type="nucleotide sequence ID" value="NZ_CP021434.1"/>
</dbReference>
<dbReference type="OrthoDB" id="9179688at2"/>
<organism evidence="1 2">
    <name type="scientific">Tumebacillus avium</name>
    <dbReference type="NCBI Taxonomy" id="1903704"/>
    <lineage>
        <taxon>Bacteria</taxon>
        <taxon>Bacillati</taxon>
        <taxon>Bacillota</taxon>
        <taxon>Bacilli</taxon>
        <taxon>Bacillales</taxon>
        <taxon>Alicyclobacillaceae</taxon>
        <taxon>Tumebacillus</taxon>
    </lineage>
</organism>
<name>A0A1Y0ITH6_9BACL</name>
<evidence type="ECO:0000313" key="2">
    <source>
        <dbReference type="Proteomes" id="UP000195437"/>
    </source>
</evidence>
<dbReference type="InterPro" id="IPR059206">
    <property type="entry name" value="Sll1717-like"/>
</dbReference>
<dbReference type="EMBL" id="CP021434">
    <property type="protein sequence ID" value="ARU63096.1"/>
    <property type="molecule type" value="Genomic_DNA"/>
</dbReference>
<sequence>MYKFKDYDFGFADSETEYDLTPHLLESAFYDPTNIIDQLINGYKFLLSGRKGTGKTAFASKLRLISDSDPLVNCKYRNLNEFQFKIFYKLGSVDLTGGSRFLTPWKLMLLLEVMSEIRDIEIGYNPDFDKLYTSLKNYGLLGTDDISRVVRTVSKKGFRIPIPKLGELINGSYEQETVLTSLDSIVDTMLDVISTLELNESKILIVIDGLDDSLRGKDRQLDTVSGLIRAANLLNKHFSRNEINVKFIVLVRPDVLALCTDTDLNKILRDSKLDLKWYRDVRNPLNSDLMQLVKLRFANAGNREIEAISWYDFFPKIVNGNDSWQFVLEHTLLRPRDVLQFLIECKSLYPDHTSLSEQETKAVLANYSEGYFLGELLNELVGFLHDRTIRSLPGLLAEMEGGSFTSDMWKDACKNYDLEENPRIILALLFDSGYIGQLSNRGSKTFVNFKYRDLHIRINYNNSFLIHRGLFKSLNVN</sequence>
<dbReference type="AlphaFoldDB" id="A0A1Y0ITH6"/>